<dbReference type="EMBL" id="MLJW01000164">
    <property type="protein sequence ID" value="OIQ95563.1"/>
    <property type="molecule type" value="Genomic_DNA"/>
</dbReference>
<dbReference type="GO" id="GO:0008810">
    <property type="term" value="F:cellulase activity"/>
    <property type="evidence" value="ECO:0007669"/>
    <property type="project" value="UniProtKB-EC"/>
</dbReference>
<evidence type="ECO:0000256" key="5">
    <source>
        <dbReference type="ARBA" id="ARBA00023326"/>
    </source>
</evidence>
<dbReference type="Pfam" id="PF00759">
    <property type="entry name" value="Glyco_hydro_9"/>
    <property type="match status" value="1"/>
</dbReference>
<dbReference type="InterPro" id="IPR004197">
    <property type="entry name" value="Cellulase_Ig-like"/>
</dbReference>
<dbReference type="InterPro" id="IPR033126">
    <property type="entry name" value="Glyco_hydro_9_Asp/Glu_AS"/>
</dbReference>
<dbReference type="AlphaFoldDB" id="A0A1J5S1B6"/>
<dbReference type="Gene3D" id="1.50.10.10">
    <property type="match status" value="1"/>
</dbReference>
<organism evidence="8">
    <name type="scientific">mine drainage metagenome</name>
    <dbReference type="NCBI Taxonomy" id="410659"/>
    <lineage>
        <taxon>unclassified sequences</taxon>
        <taxon>metagenomes</taxon>
        <taxon>ecological metagenomes</taxon>
    </lineage>
</organism>
<dbReference type="InterPro" id="IPR014756">
    <property type="entry name" value="Ig_E-set"/>
</dbReference>
<evidence type="ECO:0000256" key="4">
    <source>
        <dbReference type="ARBA" id="ARBA00023295"/>
    </source>
</evidence>
<gene>
    <name evidence="8" type="primary">celD_2</name>
    <name evidence="8" type="ORF">GALL_224350</name>
</gene>
<dbReference type="InterPro" id="IPR008928">
    <property type="entry name" value="6-hairpin_glycosidase_sf"/>
</dbReference>
<comment type="similarity">
    <text evidence="1">Belongs to the glycosyl hydrolase 9 (cellulase E) family.</text>
</comment>
<evidence type="ECO:0000313" key="8">
    <source>
        <dbReference type="EMBL" id="OIQ95563.1"/>
    </source>
</evidence>
<proteinExistence type="inferred from homology"/>
<evidence type="ECO:0000256" key="2">
    <source>
        <dbReference type="ARBA" id="ARBA00022801"/>
    </source>
</evidence>
<feature type="domain" description="Cellulase Ig-like" evidence="7">
    <location>
        <begin position="29"/>
        <end position="106"/>
    </location>
</feature>
<dbReference type="Gene3D" id="2.60.40.10">
    <property type="entry name" value="Immunoglobulins"/>
    <property type="match status" value="1"/>
</dbReference>
<evidence type="ECO:0000259" key="6">
    <source>
        <dbReference type="Pfam" id="PF00759"/>
    </source>
</evidence>
<evidence type="ECO:0000259" key="7">
    <source>
        <dbReference type="Pfam" id="PF02927"/>
    </source>
</evidence>
<keyword evidence="3" id="KW-0119">Carbohydrate metabolism</keyword>
<dbReference type="Pfam" id="PF02927">
    <property type="entry name" value="CelD_N"/>
    <property type="match status" value="1"/>
</dbReference>
<dbReference type="InterPro" id="IPR013783">
    <property type="entry name" value="Ig-like_fold"/>
</dbReference>
<reference evidence="8" key="1">
    <citation type="submission" date="2016-10" db="EMBL/GenBank/DDBJ databases">
        <title>Sequence of Gallionella enrichment culture.</title>
        <authorList>
            <person name="Poehlein A."/>
            <person name="Muehling M."/>
            <person name="Daniel R."/>
        </authorList>
    </citation>
    <scope>NUCLEOTIDE SEQUENCE</scope>
</reference>
<dbReference type="EC" id="3.2.1.4" evidence="8"/>
<evidence type="ECO:0000256" key="3">
    <source>
        <dbReference type="ARBA" id="ARBA00023277"/>
    </source>
</evidence>
<sequence length="550" mass="61229">MPLSAFRLSFGLLSVLALGAMLQAATPVNPIRLDTIGYLPESRKEASVDGTCRSFRIIDSNTGSEVYSGTATRRVTDADTHETLTIVDFSALTRPGQYRLEIPGVGRSAPFLIGDDVYRAPYYLVTRAMYLWRCGTEVSETYEGVTFHQSACHLNDAWTDYINGRHERIDATGGWHDAGDYNKYVVNAGISVGSMLRAWEDFGPRIAEVQMNLPESGGPIPDLLAEVKWETDWLLKMQAPDGSVYHKISALHFCPFIMPAQETGPRYFVPWSSEATADFVAVMAQMSRDIRPYDAVYADRCLAAARKSYTFLLAHPAEHHSEQSQFHTGAYDTGDADERLWAAAELWDTTGDAAVLRDLETRIRTAKAVVEPRWDWGDVQNLGSFTYVLSTRPGRDPSLVAEVRRHIVAAADQIVATARADGYNRPLGSIYYWGGNGCVARQTMNLEIAYRLTGDKDYRATMLDALHYLFGRNVNGRSYVTGLGFEPPMHPHDRRSASDGIVPPWPGYLVGGPNPGPADWHDDERDYRTNEIAINWNTALIYALAAQLPR</sequence>
<accession>A0A1J5S1B6</accession>
<dbReference type="SUPFAM" id="SSF81296">
    <property type="entry name" value="E set domains"/>
    <property type="match status" value="1"/>
</dbReference>
<feature type="domain" description="Glycoside hydrolase family 9" evidence="6">
    <location>
        <begin position="125"/>
        <end position="544"/>
    </location>
</feature>
<dbReference type="GO" id="GO:0000272">
    <property type="term" value="P:polysaccharide catabolic process"/>
    <property type="evidence" value="ECO:0007669"/>
    <property type="project" value="UniProtKB-KW"/>
</dbReference>
<name>A0A1J5S1B6_9ZZZZ</name>
<comment type="caution">
    <text evidence="8">The sequence shown here is derived from an EMBL/GenBank/DDBJ whole genome shotgun (WGS) entry which is preliminary data.</text>
</comment>
<dbReference type="InterPro" id="IPR018221">
    <property type="entry name" value="Glyco_hydro_9_His_AS"/>
</dbReference>
<dbReference type="CDD" id="cd02850">
    <property type="entry name" value="E_set_Cellulase_N"/>
    <property type="match status" value="1"/>
</dbReference>
<keyword evidence="2 8" id="KW-0378">Hydrolase</keyword>
<dbReference type="PROSITE" id="PS00698">
    <property type="entry name" value="GH9_3"/>
    <property type="match status" value="1"/>
</dbReference>
<keyword evidence="5" id="KW-0624">Polysaccharide degradation</keyword>
<evidence type="ECO:0000256" key="1">
    <source>
        <dbReference type="ARBA" id="ARBA00007072"/>
    </source>
</evidence>
<dbReference type="InterPro" id="IPR001701">
    <property type="entry name" value="Glyco_hydro_9"/>
</dbReference>
<keyword evidence="4 8" id="KW-0326">Glycosidase</keyword>
<dbReference type="InterPro" id="IPR012341">
    <property type="entry name" value="6hp_glycosidase-like_sf"/>
</dbReference>
<dbReference type="SUPFAM" id="SSF48208">
    <property type="entry name" value="Six-hairpin glycosidases"/>
    <property type="match status" value="1"/>
</dbReference>
<dbReference type="PROSITE" id="PS00592">
    <property type="entry name" value="GH9_2"/>
    <property type="match status" value="1"/>
</dbReference>
<dbReference type="PANTHER" id="PTHR22298">
    <property type="entry name" value="ENDO-1,4-BETA-GLUCANASE"/>
    <property type="match status" value="1"/>
</dbReference>
<protein>
    <submittedName>
        <fullName evidence="8">Endoglucanase D</fullName>
        <ecNumber evidence="8">3.2.1.4</ecNumber>
    </submittedName>
</protein>